<proteinExistence type="predicted"/>
<feature type="transmembrane region" description="Helical" evidence="1">
    <location>
        <begin position="43"/>
        <end position="67"/>
    </location>
</feature>
<evidence type="ECO:0000313" key="2">
    <source>
        <dbReference type="EMBL" id="PRY60282.1"/>
    </source>
</evidence>
<accession>A0A2T0UQS1</accession>
<name>A0A2T0UQS1_9MICO</name>
<reference evidence="2 3" key="1">
    <citation type="submission" date="2018-03" db="EMBL/GenBank/DDBJ databases">
        <title>Genomic Encyclopedia of Archaeal and Bacterial Type Strains, Phase II (KMG-II): from individual species to whole genera.</title>
        <authorList>
            <person name="Goeker M."/>
        </authorList>
    </citation>
    <scope>NUCLEOTIDE SEQUENCE [LARGE SCALE GENOMIC DNA]</scope>
    <source>
        <strain evidence="2 3">ATCC BAA-1496</strain>
    </source>
</reference>
<dbReference type="Proteomes" id="UP000237822">
    <property type="component" value="Unassembled WGS sequence"/>
</dbReference>
<keyword evidence="1" id="KW-0812">Transmembrane</keyword>
<dbReference type="EMBL" id="PVTI01000007">
    <property type="protein sequence ID" value="PRY60282.1"/>
    <property type="molecule type" value="Genomic_DNA"/>
</dbReference>
<keyword evidence="3" id="KW-1185">Reference proteome</keyword>
<comment type="caution">
    <text evidence="2">The sequence shown here is derived from an EMBL/GenBank/DDBJ whole genome shotgun (WGS) entry which is preliminary data.</text>
</comment>
<keyword evidence="1" id="KW-1133">Transmembrane helix</keyword>
<protein>
    <submittedName>
        <fullName evidence="2">Uncharacterized protein</fullName>
    </submittedName>
</protein>
<evidence type="ECO:0000313" key="3">
    <source>
        <dbReference type="Proteomes" id="UP000237822"/>
    </source>
</evidence>
<sequence>MNAGTFFGALVAMFVGALLLVWTFVSAAALVFALAQGDGGAAALYAGFTVAGVLACLLGAWVARRVVRRVARSRARRQ</sequence>
<organism evidence="2 3">
    <name type="scientific">Knoellia remsis</name>
    <dbReference type="NCBI Taxonomy" id="407159"/>
    <lineage>
        <taxon>Bacteria</taxon>
        <taxon>Bacillati</taxon>
        <taxon>Actinomycetota</taxon>
        <taxon>Actinomycetes</taxon>
        <taxon>Micrococcales</taxon>
        <taxon>Intrasporangiaceae</taxon>
        <taxon>Knoellia</taxon>
    </lineage>
</organism>
<dbReference type="RefSeq" id="WP_106297041.1">
    <property type="nucleotide sequence ID" value="NZ_PVTI01000007.1"/>
</dbReference>
<gene>
    <name evidence="2" type="ORF">BCF74_10768</name>
</gene>
<dbReference type="AlphaFoldDB" id="A0A2T0UQS1"/>
<keyword evidence="1" id="KW-0472">Membrane</keyword>
<evidence type="ECO:0000256" key="1">
    <source>
        <dbReference type="SAM" id="Phobius"/>
    </source>
</evidence>